<keyword evidence="3" id="KW-1003">Cell membrane</keyword>
<comment type="caution">
    <text evidence="12">The sequence shown here is derived from an EMBL/GenBank/DDBJ whole genome shotgun (WGS) entry which is preliminary data.</text>
</comment>
<keyword evidence="4" id="KW-0433">Leucine-rich repeat</keyword>
<evidence type="ECO:0000256" key="2">
    <source>
        <dbReference type="ARBA" id="ARBA00009592"/>
    </source>
</evidence>
<sequence length="226" mass="25337">MSQLAFLDLCGNQLTGPIPLYAIGFSRLAYLDFKNNSLNGTIPSWLFTLPSLVSIELSGNKLQEQIPGSVYELANLTHSSFSSNNLSGIVELDKLLRLKYLSHLDLSHNGLSLSINNSVNSTMPKFYTIGLASCKQISKLLVSSSTSTFLLYFFRGLNSIPWKMGVMSRRVLPICGKVCFFYPSLRARSRQPVKRYKNLLADIFPRSREYLASLVSVLLDCYVFLK</sequence>
<dbReference type="Pfam" id="PF00560">
    <property type="entry name" value="LRR_1"/>
    <property type="match status" value="1"/>
</dbReference>
<comment type="subcellular location">
    <subcellularLocation>
        <location evidence="1">Cell membrane</location>
        <topology evidence="1">Single-pass type I membrane protein</topology>
    </subcellularLocation>
</comment>
<dbReference type="GO" id="GO:0005886">
    <property type="term" value="C:plasma membrane"/>
    <property type="evidence" value="ECO:0007669"/>
    <property type="project" value="UniProtKB-SubCell"/>
</dbReference>
<dbReference type="EMBL" id="SDRB02013521">
    <property type="protein sequence ID" value="THF94752.1"/>
    <property type="molecule type" value="Genomic_DNA"/>
</dbReference>
<dbReference type="PANTHER" id="PTHR27004">
    <property type="entry name" value="RECEPTOR-LIKE PROTEIN 12 ISOFORM X1"/>
    <property type="match status" value="1"/>
</dbReference>
<gene>
    <name evidence="12" type="ORF">TEA_017702</name>
</gene>
<keyword evidence="6" id="KW-0732">Signal</keyword>
<keyword evidence="5" id="KW-0812">Transmembrane</keyword>
<keyword evidence="10" id="KW-0675">Receptor</keyword>
<evidence type="ECO:0000256" key="4">
    <source>
        <dbReference type="ARBA" id="ARBA00022614"/>
    </source>
</evidence>
<name>A0A4S4CXY5_CAMSN</name>
<keyword evidence="13" id="KW-1185">Reference proteome</keyword>
<dbReference type="PANTHER" id="PTHR27004:SF203">
    <property type="entry name" value="LEUCINE-RICH REPEAT-CONTAINING N-TERMINAL PLANT-TYPE DOMAIN-CONTAINING PROTEIN"/>
    <property type="match status" value="1"/>
</dbReference>
<evidence type="ECO:0000313" key="12">
    <source>
        <dbReference type="EMBL" id="THF94752.1"/>
    </source>
</evidence>
<proteinExistence type="inferred from homology"/>
<comment type="similarity">
    <text evidence="2">Belongs to the RLP family.</text>
</comment>
<dbReference type="FunFam" id="3.80.10.10:FF:000041">
    <property type="entry name" value="LRR receptor-like serine/threonine-protein kinase ERECTA"/>
    <property type="match status" value="1"/>
</dbReference>
<dbReference type="InterPro" id="IPR032675">
    <property type="entry name" value="LRR_dom_sf"/>
</dbReference>
<dbReference type="Gene3D" id="3.80.10.10">
    <property type="entry name" value="Ribonuclease Inhibitor"/>
    <property type="match status" value="1"/>
</dbReference>
<evidence type="ECO:0000256" key="8">
    <source>
        <dbReference type="ARBA" id="ARBA00022989"/>
    </source>
</evidence>
<evidence type="ECO:0000256" key="11">
    <source>
        <dbReference type="ARBA" id="ARBA00023180"/>
    </source>
</evidence>
<organism evidence="12 13">
    <name type="scientific">Camellia sinensis var. sinensis</name>
    <name type="common">China tea</name>
    <dbReference type="NCBI Taxonomy" id="542762"/>
    <lineage>
        <taxon>Eukaryota</taxon>
        <taxon>Viridiplantae</taxon>
        <taxon>Streptophyta</taxon>
        <taxon>Embryophyta</taxon>
        <taxon>Tracheophyta</taxon>
        <taxon>Spermatophyta</taxon>
        <taxon>Magnoliopsida</taxon>
        <taxon>eudicotyledons</taxon>
        <taxon>Gunneridae</taxon>
        <taxon>Pentapetalae</taxon>
        <taxon>asterids</taxon>
        <taxon>Ericales</taxon>
        <taxon>Theaceae</taxon>
        <taxon>Camellia</taxon>
    </lineage>
</organism>
<evidence type="ECO:0000256" key="10">
    <source>
        <dbReference type="ARBA" id="ARBA00023170"/>
    </source>
</evidence>
<evidence type="ECO:0000313" key="13">
    <source>
        <dbReference type="Proteomes" id="UP000306102"/>
    </source>
</evidence>
<keyword evidence="7" id="KW-0677">Repeat</keyword>
<dbReference type="Proteomes" id="UP000306102">
    <property type="component" value="Unassembled WGS sequence"/>
</dbReference>
<dbReference type="InterPro" id="IPR001611">
    <property type="entry name" value="Leu-rich_rpt"/>
</dbReference>
<dbReference type="SUPFAM" id="SSF52058">
    <property type="entry name" value="L domain-like"/>
    <property type="match status" value="1"/>
</dbReference>
<evidence type="ECO:0000256" key="9">
    <source>
        <dbReference type="ARBA" id="ARBA00023136"/>
    </source>
</evidence>
<reference evidence="12 13" key="1">
    <citation type="journal article" date="2018" name="Proc. Natl. Acad. Sci. U.S.A.">
        <title>Draft genome sequence of Camellia sinensis var. sinensis provides insights into the evolution of the tea genome and tea quality.</title>
        <authorList>
            <person name="Wei C."/>
            <person name="Yang H."/>
            <person name="Wang S."/>
            <person name="Zhao J."/>
            <person name="Liu C."/>
            <person name="Gao L."/>
            <person name="Xia E."/>
            <person name="Lu Y."/>
            <person name="Tai Y."/>
            <person name="She G."/>
            <person name="Sun J."/>
            <person name="Cao H."/>
            <person name="Tong W."/>
            <person name="Gao Q."/>
            <person name="Li Y."/>
            <person name="Deng W."/>
            <person name="Jiang X."/>
            <person name="Wang W."/>
            <person name="Chen Q."/>
            <person name="Zhang S."/>
            <person name="Li H."/>
            <person name="Wu J."/>
            <person name="Wang P."/>
            <person name="Li P."/>
            <person name="Shi C."/>
            <person name="Zheng F."/>
            <person name="Jian J."/>
            <person name="Huang B."/>
            <person name="Shan D."/>
            <person name="Shi M."/>
            <person name="Fang C."/>
            <person name="Yue Y."/>
            <person name="Li F."/>
            <person name="Li D."/>
            <person name="Wei S."/>
            <person name="Han B."/>
            <person name="Jiang C."/>
            <person name="Yin Y."/>
            <person name="Xia T."/>
            <person name="Zhang Z."/>
            <person name="Bennetzen J.L."/>
            <person name="Zhao S."/>
            <person name="Wan X."/>
        </authorList>
    </citation>
    <scope>NUCLEOTIDE SEQUENCE [LARGE SCALE GENOMIC DNA]</scope>
    <source>
        <strain evidence="13">cv. Shuchazao</strain>
        <tissue evidence="12">Leaf</tissue>
    </source>
</reference>
<dbReference type="Pfam" id="PF13855">
    <property type="entry name" value="LRR_8"/>
    <property type="match status" value="1"/>
</dbReference>
<dbReference type="STRING" id="542762.A0A4S4CXY5"/>
<evidence type="ECO:0000256" key="7">
    <source>
        <dbReference type="ARBA" id="ARBA00022737"/>
    </source>
</evidence>
<keyword evidence="8" id="KW-1133">Transmembrane helix</keyword>
<protein>
    <submittedName>
        <fullName evidence="12">Uncharacterized protein</fullName>
    </submittedName>
</protein>
<evidence type="ECO:0000256" key="5">
    <source>
        <dbReference type="ARBA" id="ARBA00022692"/>
    </source>
</evidence>
<accession>A0A4S4CXY5</accession>
<keyword evidence="11" id="KW-0325">Glycoprotein</keyword>
<keyword evidence="9" id="KW-0472">Membrane</keyword>
<evidence type="ECO:0000256" key="1">
    <source>
        <dbReference type="ARBA" id="ARBA00004251"/>
    </source>
</evidence>
<evidence type="ECO:0000256" key="3">
    <source>
        <dbReference type="ARBA" id="ARBA00022475"/>
    </source>
</evidence>
<dbReference type="AlphaFoldDB" id="A0A4S4CXY5"/>
<evidence type="ECO:0000256" key="6">
    <source>
        <dbReference type="ARBA" id="ARBA00022729"/>
    </source>
</evidence>